<dbReference type="AlphaFoldDB" id="A0AAV3RS18"/>
<evidence type="ECO:0000259" key="1">
    <source>
        <dbReference type="PROSITE" id="PS51277"/>
    </source>
</evidence>
<protein>
    <recommendedName>
        <fullName evidence="1">BURP domain-containing protein</fullName>
    </recommendedName>
</protein>
<dbReference type="PANTHER" id="PTHR31236">
    <property type="entry name" value="BURP DOMAIN PROTEIN USPL1-LIKE"/>
    <property type="match status" value="1"/>
</dbReference>
<dbReference type="Pfam" id="PF03181">
    <property type="entry name" value="BURP"/>
    <property type="match status" value="1"/>
</dbReference>
<feature type="domain" description="BURP" evidence="1">
    <location>
        <begin position="57"/>
        <end position="266"/>
    </location>
</feature>
<keyword evidence="3" id="KW-1185">Reference proteome</keyword>
<accession>A0AAV3RS18</accession>
<dbReference type="PROSITE" id="PS51277">
    <property type="entry name" value="BURP"/>
    <property type="match status" value="1"/>
</dbReference>
<comment type="caution">
    <text evidence="2">The sequence shown here is derived from an EMBL/GenBank/DDBJ whole genome shotgun (WGS) entry which is preliminary data.</text>
</comment>
<proteinExistence type="predicted"/>
<evidence type="ECO:0000313" key="3">
    <source>
        <dbReference type="Proteomes" id="UP001454036"/>
    </source>
</evidence>
<dbReference type="EMBL" id="BAABME010011463">
    <property type="protein sequence ID" value="GAA0183794.1"/>
    <property type="molecule type" value="Genomic_DNA"/>
</dbReference>
<dbReference type="Proteomes" id="UP001454036">
    <property type="component" value="Unassembled WGS sequence"/>
</dbReference>
<reference evidence="2 3" key="1">
    <citation type="submission" date="2024-01" db="EMBL/GenBank/DDBJ databases">
        <title>The complete chloroplast genome sequence of Lithospermum erythrorhizon: insights into the phylogenetic relationship among Boraginaceae species and the maternal lineages of purple gromwells.</title>
        <authorList>
            <person name="Okada T."/>
            <person name="Watanabe K."/>
        </authorList>
    </citation>
    <scope>NUCLEOTIDE SEQUENCE [LARGE SCALE GENOMIC DNA]</scope>
</reference>
<dbReference type="InterPro" id="IPR004873">
    <property type="entry name" value="BURP_dom"/>
</dbReference>
<gene>
    <name evidence="2" type="ORF">LIER_31145</name>
</gene>
<dbReference type="InterPro" id="IPR044816">
    <property type="entry name" value="BURP"/>
</dbReference>
<sequence>MHGAPIPPSIKKLLVPAEYVEDWGFQTNGQMCQFYGAPVCSITKKADETQAPSTQFFFLENDLKLGTNRTFNFIASTNRVSLLPHKISLLVPFSSKKMMDIVEAFMIKPTSREATAMRNTIDMCEAPAIQGEQKKCVSSIESMIEFSTSKLGKNVQALASEIEQGTKPQKYIIVGLKNMENDKTIACHKQMYPYAIFNCHLTFGTNVHKVSLIGLDGAKVKGVAICHKDTSAWSPNHLAFYELKVKPGTVPICHFLPGDDILWIGKK</sequence>
<name>A0AAV3RS18_LITER</name>
<dbReference type="SMART" id="SM01045">
    <property type="entry name" value="BURP"/>
    <property type="match status" value="1"/>
</dbReference>
<dbReference type="PANTHER" id="PTHR31236:SF2">
    <property type="entry name" value="BURP DOMAIN PROTEIN RD22"/>
    <property type="match status" value="1"/>
</dbReference>
<organism evidence="2 3">
    <name type="scientific">Lithospermum erythrorhizon</name>
    <name type="common">Purple gromwell</name>
    <name type="synonym">Lithospermum officinale var. erythrorhizon</name>
    <dbReference type="NCBI Taxonomy" id="34254"/>
    <lineage>
        <taxon>Eukaryota</taxon>
        <taxon>Viridiplantae</taxon>
        <taxon>Streptophyta</taxon>
        <taxon>Embryophyta</taxon>
        <taxon>Tracheophyta</taxon>
        <taxon>Spermatophyta</taxon>
        <taxon>Magnoliopsida</taxon>
        <taxon>eudicotyledons</taxon>
        <taxon>Gunneridae</taxon>
        <taxon>Pentapetalae</taxon>
        <taxon>asterids</taxon>
        <taxon>lamiids</taxon>
        <taxon>Boraginales</taxon>
        <taxon>Boraginaceae</taxon>
        <taxon>Boraginoideae</taxon>
        <taxon>Lithospermeae</taxon>
        <taxon>Lithospermum</taxon>
    </lineage>
</organism>
<evidence type="ECO:0000313" key="2">
    <source>
        <dbReference type="EMBL" id="GAA0183794.1"/>
    </source>
</evidence>